<evidence type="ECO:0000313" key="1">
    <source>
        <dbReference type="EMBL" id="JAE16252.1"/>
    </source>
</evidence>
<sequence length="21" mass="2528">MGTFAKLQLFKITKTPQRKQY</sequence>
<organism evidence="1">
    <name type="scientific">Arundo donax</name>
    <name type="common">Giant reed</name>
    <name type="synonym">Donax arundinaceus</name>
    <dbReference type="NCBI Taxonomy" id="35708"/>
    <lineage>
        <taxon>Eukaryota</taxon>
        <taxon>Viridiplantae</taxon>
        <taxon>Streptophyta</taxon>
        <taxon>Embryophyta</taxon>
        <taxon>Tracheophyta</taxon>
        <taxon>Spermatophyta</taxon>
        <taxon>Magnoliopsida</taxon>
        <taxon>Liliopsida</taxon>
        <taxon>Poales</taxon>
        <taxon>Poaceae</taxon>
        <taxon>PACMAD clade</taxon>
        <taxon>Arundinoideae</taxon>
        <taxon>Arundineae</taxon>
        <taxon>Arundo</taxon>
    </lineage>
</organism>
<protein>
    <submittedName>
        <fullName evidence="1">Uncharacterized protein</fullName>
    </submittedName>
</protein>
<accession>A0A0A9FVG4</accession>
<reference evidence="1" key="1">
    <citation type="submission" date="2014-09" db="EMBL/GenBank/DDBJ databases">
        <authorList>
            <person name="Magalhaes I.L.F."/>
            <person name="Oliveira U."/>
            <person name="Santos F.R."/>
            <person name="Vidigal T.H.D.A."/>
            <person name="Brescovit A.D."/>
            <person name="Santos A.J."/>
        </authorList>
    </citation>
    <scope>NUCLEOTIDE SEQUENCE</scope>
    <source>
        <tissue evidence="1">Shoot tissue taken approximately 20 cm above the soil surface</tissue>
    </source>
</reference>
<proteinExistence type="predicted"/>
<name>A0A0A9FVG4_ARUDO</name>
<dbReference type="EMBL" id="GBRH01181644">
    <property type="protein sequence ID" value="JAE16252.1"/>
    <property type="molecule type" value="Transcribed_RNA"/>
</dbReference>
<reference evidence="1" key="2">
    <citation type="journal article" date="2015" name="Data Brief">
        <title>Shoot transcriptome of the giant reed, Arundo donax.</title>
        <authorList>
            <person name="Barrero R.A."/>
            <person name="Guerrero F.D."/>
            <person name="Moolhuijzen P."/>
            <person name="Goolsby J.A."/>
            <person name="Tidwell J."/>
            <person name="Bellgard S.E."/>
            <person name="Bellgard M.I."/>
        </authorList>
    </citation>
    <scope>NUCLEOTIDE SEQUENCE</scope>
    <source>
        <tissue evidence="1">Shoot tissue taken approximately 20 cm above the soil surface</tissue>
    </source>
</reference>
<dbReference type="AlphaFoldDB" id="A0A0A9FVG4"/>